<evidence type="ECO:0000313" key="2">
    <source>
        <dbReference type="Proteomes" id="UP000737018"/>
    </source>
</evidence>
<reference evidence="1" key="1">
    <citation type="submission" date="2020-03" db="EMBL/GenBank/DDBJ databases">
        <title>Castanea mollissima Vanexum genome sequencing.</title>
        <authorList>
            <person name="Staton M."/>
        </authorList>
    </citation>
    <scope>NUCLEOTIDE SEQUENCE</scope>
    <source>
        <tissue evidence="1">Leaf</tissue>
    </source>
</reference>
<keyword evidence="2" id="KW-1185">Reference proteome</keyword>
<dbReference type="OrthoDB" id="1881450at2759"/>
<organism evidence="1 2">
    <name type="scientific">Castanea mollissima</name>
    <name type="common">Chinese chestnut</name>
    <dbReference type="NCBI Taxonomy" id="60419"/>
    <lineage>
        <taxon>Eukaryota</taxon>
        <taxon>Viridiplantae</taxon>
        <taxon>Streptophyta</taxon>
        <taxon>Embryophyta</taxon>
        <taxon>Tracheophyta</taxon>
        <taxon>Spermatophyta</taxon>
        <taxon>Magnoliopsida</taxon>
        <taxon>eudicotyledons</taxon>
        <taxon>Gunneridae</taxon>
        <taxon>Pentapetalae</taxon>
        <taxon>rosids</taxon>
        <taxon>fabids</taxon>
        <taxon>Fagales</taxon>
        <taxon>Fagaceae</taxon>
        <taxon>Castanea</taxon>
    </lineage>
</organism>
<evidence type="ECO:0000313" key="1">
    <source>
        <dbReference type="EMBL" id="KAF3960875.1"/>
    </source>
</evidence>
<dbReference type="Proteomes" id="UP000737018">
    <property type="component" value="Unassembled WGS sequence"/>
</dbReference>
<gene>
    <name evidence="1" type="ORF">CMV_014440</name>
</gene>
<protein>
    <submittedName>
        <fullName evidence="1">Uncharacterized protein</fullName>
    </submittedName>
</protein>
<comment type="caution">
    <text evidence="1">The sequence shown here is derived from an EMBL/GenBank/DDBJ whole genome shotgun (WGS) entry which is preliminary data.</text>
</comment>
<name>A0A8J4R4A0_9ROSI</name>
<proteinExistence type="predicted"/>
<accession>A0A8J4R4A0</accession>
<sequence length="167" mass="19979">MHKVYSVRKEFVRWNRNVFGRIEQEINQKKRLLQDLQNNVISMANVGKERELREELECLLKREELMWAQKARSEWILKGDKNIRYFQVVVKQRRARSRIHCIKNTEGVLIEDPEGIERIFVDHFKSTYEFANTYNVESIMEQLHNLAIPQLSAQQCCILNKLDFGKL</sequence>
<dbReference type="EMBL" id="JRKL02002017">
    <property type="protein sequence ID" value="KAF3960875.1"/>
    <property type="molecule type" value="Genomic_DNA"/>
</dbReference>
<dbReference type="AlphaFoldDB" id="A0A8J4R4A0"/>